<comment type="caution">
    <text evidence="2">The sequence shown here is derived from an EMBL/GenBank/DDBJ whole genome shotgun (WGS) entry which is preliminary data.</text>
</comment>
<sequence>MSGTSRARGYWEQVVRPLVVDRWPGLGYAAGRLGSGSDVLGLDDGTSTDHDWGNRLTLLVDADRVADVDAWLEDVLPPAFDGLPTRFATTWSPQVRHGVDVASVAGFVHSRLGVDATAPLEPSAWLGLTGQSVLEVVAGDVFEDVAGELTAVRERLAWMPHDVWLAVLAGEWAAIAQELPFVGRAGERGDDLGSRVVAARLVERTVRLGFWLDRRWPPYAKWLGTLHARLPRASVTAAPLGRALAADDWRTREAAIVEALETLHDLQRDTGLPAAASAVVPFHTRGFAGVGDVPELLRDAVDDAGVRAWSAGTASVEQWATSVPVLMDPTARSRVAAAALGPEPRRGPDA</sequence>
<protein>
    <submittedName>
        <fullName evidence="2">Uncharacterized protein DUF4037</fullName>
    </submittedName>
</protein>
<proteinExistence type="predicted"/>
<evidence type="ECO:0000313" key="3">
    <source>
        <dbReference type="Proteomes" id="UP000231693"/>
    </source>
</evidence>
<gene>
    <name evidence="2" type="ORF">CLV28_1767</name>
</gene>
<dbReference type="Pfam" id="PF13228">
    <property type="entry name" value="DUF4037"/>
    <property type="match status" value="1"/>
</dbReference>
<dbReference type="EMBL" id="PGFE01000002">
    <property type="protein sequence ID" value="PJJ74273.1"/>
    <property type="molecule type" value="Genomic_DNA"/>
</dbReference>
<dbReference type="AlphaFoldDB" id="A0A2M9CQS4"/>
<dbReference type="OrthoDB" id="3030at2"/>
<accession>A0A2M9CQS4</accession>
<evidence type="ECO:0000313" key="2">
    <source>
        <dbReference type="EMBL" id="PJJ74273.1"/>
    </source>
</evidence>
<feature type="domain" description="DUF4037" evidence="1">
    <location>
        <begin position="125"/>
        <end position="223"/>
    </location>
</feature>
<reference evidence="2 3" key="1">
    <citation type="submission" date="2017-11" db="EMBL/GenBank/DDBJ databases">
        <title>Genomic Encyclopedia of Archaeal and Bacterial Type Strains, Phase II (KMG-II): From Individual Species to Whole Genera.</title>
        <authorList>
            <person name="Goeker M."/>
        </authorList>
    </citation>
    <scope>NUCLEOTIDE SEQUENCE [LARGE SCALE GENOMIC DNA]</scope>
    <source>
        <strain evidence="2 3">DSM 25478</strain>
    </source>
</reference>
<dbReference type="Proteomes" id="UP000231693">
    <property type="component" value="Unassembled WGS sequence"/>
</dbReference>
<evidence type="ECO:0000259" key="1">
    <source>
        <dbReference type="Pfam" id="PF13228"/>
    </source>
</evidence>
<dbReference type="RefSeq" id="WP_100422895.1">
    <property type="nucleotide sequence ID" value="NZ_BOOX01000006.1"/>
</dbReference>
<keyword evidence="3" id="KW-1185">Reference proteome</keyword>
<organism evidence="2 3">
    <name type="scientific">Sediminihabitans luteus</name>
    <dbReference type="NCBI Taxonomy" id="1138585"/>
    <lineage>
        <taxon>Bacteria</taxon>
        <taxon>Bacillati</taxon>
        <taxon>Actinomycetota</taxon>
        <taxon>Actinomycetes</taxon>
        <taxon>Micrococcales</taxon>
        <taxon>Cellulomonadaceae</taxon>
        <taxon>Sediminihabitans</taxon>
    </lineage>
</organism>
<name>A0A2M9CQS4_9CELL</name>
<dbReference type="InterPro" id="IPR025117">
    <property type="entry name" value="DUF4037"/>
</dbReference>